<dbReference type="Proteomes" id="UP001642464">
    <property type="component" value="Unassembled WGS sequence"/>
</dbReference>
<protein>
    <submittedName>
        <fullName evidence="1">Uncharacterized protein</fullName>
    </submittedName>
</protein>
<feature type="non-terminal residue" evidence="1">
    <location>
        <position position="75"/>
    </location>
</feature>
<keyword evidence="2" id="KW-1185">Reference proteome</keyword>
<comment type="caution">
    <text evidence="1">The sequence shown here is derived from an EMBL/GenBank/DDBJ whole genome shotgun (WGS) entry which is preliminary data.</text>
</comment>
<reference evidence="1 2" key="1">
    <citation type="submission" date="2024-02" db="EMBL/GenBank/DDBJ databases">
        <authorList>
            <person name="Chen Y."/>
            <person name="Shah S."/>
            <person name="Dougan E. K."/>
            <person name="Thang M."/>
            <person name="Chan C."/>
        </authorList>
    </citation>
    <scope>NUCLEOTIDE SEQUENCE [LARGE SCALE GENOMIC DNA]</scope>
</reference>
<organism evidence="1 2">
    <name type="scientific">Durusdinium trenchii</name>
    <dbReference type="NCBI Taxonomy" id="1381693"/>
    <lineage>
        <taxon>Eukaryota</taxon>
        <taxon>Sar</taxon>
        <taxon>Alveolata</taxon>
        <taxon>Dinophyceae</taxon>
        <taxon>Suessiales</taxon>
        <taxon>Symbiodiniaceae</taxon>
        <taxon>Durusdinium</taxon>
    </lineage>
</organism>
<dbReference type="EMBL" id="CAXAMM010041304">
    <property type="protein sequence ID" value="CAK9098540.1"/>
    <property type="molecule type" value="Genomic_DNA"/>
</dbReference>
<accession>A0ABP0REG0</accession>
<name>A0ABP0REG0_9DINO</name>
<gene>
    <name evidence="1" type="ORF">SCF082_LOCUS46172</name>
</gene>
<evidence type="ECO:0000313" key="2">
    <source>
        <dbReference type="Proteomes" id="UP001642464"/>
    </source>
</evidence>
<evidence type="ECO:0000313" key="1">
    <source>
        <dbReference type="EMBL" id="CAK9098540.1"/>
    </source>
</evidence>
<proteinExistence type="predicted"/>
<sequence>MATWTIRLPPPLHFSSSASHLRGWKMTQSNLRMKTGNSGFLTLRQWIHRLKLRPHWMQAFSIDMKWSLQRPSIID</sequence>